<proteinExistence type="inferred from homology"/>
<evidence type="ECO:0000256" key="1">
    <source>
        <dbReference type="ARBA" id="ARBA00001946"/>
    </source>
</evidence>
<evidence type="ECO:0000313" key="15">
    <source>
        <dbReference type="Proteomes" id="UP000054823"/>
    </source>
</evidence>
<protein>
    <recommendedName>
        <fullName evidence="11">3-methylmercaptopropionyl-CoA ligase</fullName>
        <ecNumber evidence="10">6.2.1.44</ecNumber>
    </recommendedName>
</protein>
<dbReference type="InterPro" id="IPR045851">
    <property type="entry name" value="AMP-bd_C_sf"/>
</dbReference>
<keyword evidence="5" id="KW-0479">Metal-binding</keyword>
<comment type="catalytic activity">
    <reaction evidence="9">
        <text>3-(methylsulfanyl)propanoate + ATP + CoA = 3-(methylsulfanyl)propanoyl-CoA + AMP + diphosphate</text>
        <dbReference type="Rhea" id="RHEA:43052"/>
        <dbReference type="ChEBI" id="CHEBI:30616"/>
        <dbReference type="ChEBI" id="CHEBI:33019"/>
        <dbReference type="ChEBI" id="CHEBI:49016"/>
        <dbReference type="ChEBI" id="CHEBI:57287"/>
        <dbReference type="ChEBI" id="CHEBI:82815"/>
        <dbReference type="ChEBI" id="CHEBI:456215"/>
        <dbReference type="EC" id="6.2.1.44"/>
    </reaction>
    <physiologicalReaction direction="left-to-right" evidence="9">
        <dbReference type="Rhea" id="RHEA:43053"/>
    </physiologicalReaction>
</comment>
<name>A0A0P1ETN8_9RHOB</name>
<keyword evidence="6" id="KW-0276">Fatty acid metabolism</keyword>
<evidence type="ECO:0000259" key="12">
    <source>
        <dbReference type="Pfam" id="PF00501"/>
    </source>
</evidence>
<dbReference type="AlphaFoldDB" id="A0A0P1ETN8"/>
<evidence type="ECO:0000256" key="7">
    <source>
        <dbReference type="ARBA" id="ARBA00022842"/>
    </source>
</evidence>
<dbReference type="CDD" id="cd12118">
    <property type="entry name" value="ttLC_FACS_AEE21_like"/>
    <property type="match status" value="1"/>
</dbReference>
<dbReference type="Gene3D" id="3.40.50.12780">
    <property type="entry name" value="N-terminal domain of ligase-like"/>
    <property type="match status" value="1"/>
</dbReference>
<evidence type="ECO:0000256" key="10">
    <source>
        <dbReference type="ARBA" id="ARBA00066616"/>
    </source>
</evidence>
<dbReference type="PROSITE" id="PS00455">
    <property type="entry name" value="AMP_BINDING"/>
    <property type="match status" value="1"/>
</dbReference>
<evidence type="ECO:0000256" key="6">
    <source>
        <dbReference type="ARBA" id="ARBA00022832"/>
    </source>
</evidence>
<dbReference type="GO" id="GO:0006631">
    <property type="term" value="P:fatty acid metabolic process"/>
    <property type="evidence" value="ECO:0007669"/>
    <property type="project" value="UniProtKB-KW"/>
</dbReference>
<evidence type="ECO:0000256" key="8">
    <source>
        <dbReference type="ARBA" id="ARBA00023098"/>
    </source>
</evidence>
<dbReference type="InterPro" id="IPR020845">
    <property type="entry name" value="AMP-binding_CS"/>
</dbReference>
<dbReference type="Pfam" id="PF13193">
    <property type="entry name" value="AMP-binding_C"/>
    <property type="match status" value="1"/>
</dbReference>
<dbReference type="NCBIfam" id="NF006020">
    <property type="entry name" value="PRK08162.1"/>
    <property type="match status" value="1"/>
</dbReference>
<dbReference type="EMBL" id="CYPW01000027">
    <property type="protein sequence ID" value="CUH53714.1"/>
    <property type="molecule type" value="Genomic_DNA"/>
</dbReference>
<evidence type="ECO:0000256" key="11">
    <source>
        <dbReference type="ARBA" id="ARBA00067668"/>
    </source>
</evidence>
<dbReference type="SUPFAM" id="SSF56801">
    <property type="entry name" value="Acetyl-CoA synthetase-like"/>
    <property type="match status" value="1"/>
</dbReference>
<gene>
    <name evidence="14" type="ORF">SHM7688_03173</name>
</gene>
<dbReference type="GO" id="GO:0016874">
    <property type="term" value="F:ligase activity"/>
    <property type="evidence" value="ECO:0007669"/>
    <property type="project" value="UniProtKB-KW"/>
</dbReference>
<dbReference type="PANTHER" id="PTHR43859:SF4">
    <property type="entry name" value="BUTANOATE--COA LIGASE AAE1-RELATED"/>
    <property type="match status" value="1"/>
</dbReference>
<keyword evidence="15" id="KW-1185">Reference proteome</keyword>
<dbReference type="OrthoDB" id="9803968at2"/>
<dbReference type="InterPro" id="IPR000873">
    <property type="entry name" value="AMP-dep_synth/lig_dom"/>
</dbReference>
<sequence length="541" mass="58752">MQENFDKFDKATANFVPLSPVSFLNRAEALHGQRTAVIYGDLHRSWAEMATRTRAVAAGLRAQGIGRGDTVSVLCPNIPELFELHFALPMTGAVINTLNTRLEPETIAYILDHADTKVVIVDRELIPLLSQAFELLGRTIPVIEITDPAAAQTATLGGPDYETLLAHGETDAGAGWPQDEWDAIALNYTSGTSGRPKGVVYHHRGAYLMALGTVAAWQMPHYPVYLSVVPMFHCNGWGHPWVIAMLGGTMVFTRTPAPDLILNAIRTHGVTHFGAAPIVLQMLAEAETGDSARFDPPIRVLTAGAPPPPSVLEKTRAMGFDVMQVYGLTETYGHISKCLWQEGWDALAPGQQAELQAQQGIALPMVEAVSVIDTATGQPVERDGATQGEIGIRGNTVMKGYYKDPEATAKSFDKGWFWSGDAAVVHPDGYMQIRDRLKDVIISGGENISSVEIEAVLYRHPAVQAAAVVAMPHEKWGETPCAFIELRPETEATVEEIISFCRAHLAGFKAPKAVVFQELPKTSTGKIQKFALRDAAKTMVL</sequence>
<dbReference type="InterPro" id="IPR042099">
    <property type="entry name" value="ANL_N_sf"/>
</dbReference>
<dbReference type="Gene3D" id="3.30.300.30">
    <property type="match status" value="1"/>
</dbReference>
<dbReference type="RefSeq" id="WP_058240843.1">
    <property type="nucleotide sequence ID" value="NZ_CYPW01000027.1"/>
</dbReference>
<dbReference type="FunFam" id="3.30.300.30:FF:000008">
    <property type="entry name" value="2,3-dihydroxybenzoate-AMP ligase"/>
    <property type="match status" value="1"/>
</dbReference>
<keyword evidence="4 14" id="KW-0436">Ligase</keyword>
<dbReference type="STRING" id="321267.SHM7688_03173"/>
<dbReference type="InterPro" id="IPR025110">
    <property type="entry name" value="AMP-bd_C"/>
</dbReference>
<dbReference type="PANTHER" id="PTHR43859">
    <property type="entry name" value="ACYL-ACTIVATING ENZYME"/>
    <property type="match status" value="1"/>
</dbReference>
<dbReference type="GO" id="GO:0046872">
    <property type="term" value="F:metal ion binding"/>
    <property type="evidence" value="ECO:0007669"/>
    <property type="project" value="UniProtKB-KW"/>
</dbReference>
<comment type="cofactor">
    <cofactor evidence="1">
        <name>Mg(2+)</name>
        <dbReference type="ChEBI" id="CHEBI:18420"/>
    </cofactor>
</comment>
<feature type="domain" description="AMP-dependent synthetase/ligase" evidence="12">
    <location>
        <begin position="28"/>
        <end position="402"/>
    </location>
</feature>
<evidence type="ECO:0000256" key="5">
    <source>
        <dbReference type="ARBA" id="ARBA00022723"/>
    </source>
</evidence>
<keyword evidence="8" id="KW-0443">Lipid metabolism</keyword>
<accession>A0A0P1ETN8</accession>
<reference evidence="14 15" key="1">
    <citation type="submission" date="2015-09" db="EMBL/GenBank/DDBJ databases">
        <authorList>
            <consortium name="Swine Surveillance"/>
        </authorList>
    </citation>
    <scope>NUCLEOTIDE SEQUENCE [LARGE SCALE GENOMIC DNA]</scope>
    <source>
        <strain evidence="14 15">CECT 7688</strain>
    </source>
</reference>
<comment type="subunit">
    <text evidence="3">Homodimer.</text>
</comment>
<evidence type="ECO:0000259" key="13">
    <source>
        <dbReference type="Pfam" id="PF13193"/>
    </source>
</evidence>
<keyword evidence="7" id="KW-0460">Magnesium</keyword>
<evidence type="ECO:0000256" key="3">
    <source>
        <dbReference type="ARBA" id="ARBA00011738"/>
    </source>
</evidence>
<evidence type="ECO:0000313" key="14">
    <source>
        <dbReference type="EMBL" id="CUH53714.1"/>
    </source>
</evidence>
<evidence type="ECO:0000256" key="4">
    <source>
        <dbReference type="ARBA" id="ARBA00022598"/>
    </source>
</evidence>
<organism evidence="14 15">
    <name type="scientific">Shimia marina</name>
    <dbReference type="NCBI Taxonomy" id="321267"/>
    <lineage>
        <taxon>Bacteria</taxon>
        <taxon>Pseudomonadati</taxon>
        <taxon>Pseudomonadota</taxon>
        <taxon>Alphaproteobacteria</taxon>
        <taxon>Rhodobacterales</taxon>
        <taxon>Roseobacteraceae</taxon>
    </lineage>
</organism>
<dbReference type="Pfam" id="PF00501">
    <property type="entry name" value="AMP-binding"/>
    <property type="match status" value="1"/>
</dbReference>
<comment type="similarity">
    <text evidence="2">Belongs to the ATP-dependent AMP-binding enzyme family.</text>
</comment>
<feature type="domain" description="AMP-binding enzyme C-terminal" evidence="13">
    <location>
        <begin position="452"/>
        <end position="526"/>
    </location>
</feature>
<dbReference type="Proteomes" id="UP000054823">
    <property type="component" value="Unassembled WGS sequence"/>
</dbReference>
<evidence type="ECO:0000256" key="9">
    <source>
        <dbReference type="ARBA" id="ARBA00051915"/>
    </source>
</evidence>
<dbReference type="EC" id="6.2.1.44" evidence="10"/>
<evidence type="ECO:0000256" key="2">
    <source>
        <dbReference type="ARBA" id="ARBA00006432"/>
    </source>
</evidence>